<keyword evidence="2" id="KW-1185">Reference proteome</keyword>
<gene>
    <name evidence="1" type="ORF">CHS0354_032684</name>
</gene>
<protein>
    <submittedName>
        <fullName evidence="1">Uncharacterized protein</fullName>
    </submittedName>
</protein>
<evidence type="ECO:0000313" key="2">
    <source>
        <dbReference type="Proteomes" id="UP001195483"/>
    </source>
</evidence>
<sequence>MRYQGIEDTSLSISVTLRHFVIFKYYAGIPWHSTQNRYKRNKNYAGIPMAQYAESLQKKEVVCWYSYGTARRIATREMSIMLVFPWHSTQNLYKRDEYYAGIPMAQHAESLQKKYVLCWYSHVTARRISTKEMSILLVFPCHSTQNLYKINKYYAGIPMAQHAESLQKKYVLCWYSHGTARRISTKEIRIMLVFPWQSTQNLYKRNTYYAGIPMAQHAESLQKK</sequence>
<name>A0AAE0SIE4_9BIVA</name>
<accession>A0AAE0SIE4</accession>
<dbReference type="AlphaFoldDB" id="A0AAE0SIE4"/>
<organism evidence="1 2">
    <name type="scientific">Potamilus streckersoni</name>
    <dbReference type="NCBI Taxonomy" id="2493646"/>
    <lineage>
        <taxon>Eukaryota</taxon>
        <taxon>Metazoa</taxon>
        <taxon>Spiralia</taxon>
        <taxon>Lophotrochozoa</taxon>
        <taxon>Mollusca</taxon>
        <taxon>Bivalvia</taxon>
        <taxon>Autobranchia</taxon>
        <taxon>Heteroconchia</taxon>
        <taxon>Palaeoheterodonta</taxon>
        <taxon>Unionida</taxon>
        <taxon>Unionoidea</taxon>
        <taxon>Unionidae</taxon>
        <taxon>Ambleminae</taxon>
        <taxon>Lampsilini</taxon>
        <taxon>Potamilus</taxon>
    </lineage>
</organism>
<dbReference type="EMBL" id="JAEAOA010001926">
    <property type="protein sequence ID" value="KAK3592294.1"/>
    <property type="molecule type" value="Genomic_DNA"/>
</dbReference>
<reference evidence="1" key="2">
    <citation type="journal article" date="2021" name="Genome Biol. Evol.">
        <title>Developing a high-quality reference genome for a parasitic bivalve with doubly uniparental inheritance (Bivalvia: Unionida).</title>
        <authorList>
            <person name="Smith C.H."/>
        </authorList>
    </citation>
    <scope>NUCLEOTIDE SEQUENCE</scope>
    <source>
        <strain evidence="1">CHS0354</strain>
        <tissue evidence="1">Mantle</tissue>
    </source>
</reference>
<proteinExistence type="predicted"/>
<dbReference type="Proteomes" id="UP001195483">
    <property type="component" value="Unassembled WGS sequence"/>
</dbReference>
<reference evidence="1" key="1">
    <citation type="journal article" date="2021" name="Genome Biol. Evol.">
        <title>A High-Quality Reference Genome for a Parasitic Bivalve with Doubly Uniparental Inheritance (Bivalvia: Unionida).</title>
        <authorList>
            <person name="Smith C.H."/>
        </authorList>
    </citation>
    <scope>NUCLEOTIDE SEQUENCE</scope>
    <source>
        <strain evidence="1">CHS0354</strain>
    </source>
</reference>
<comment type="caution">
    <text evidence="1">The sequence shown here is derived from an EMBL/GenBank/DDBJ whole genome shotgun (WGS) entry which is preliminary data.</text>
</comment>
<reference evidence="1" key="3">
    <citation type="submission" date="2023-05" db="EMBL/GenBank/DDBJ databases">
        <authorList>
            <person name="Smith C.H."/>
        </authorList>
    </citation>
    <scope>NUCLEOTIDE SEQUENCE</scope>
    <source>
        <strain evidence="1">CHS0354</strain>
        <tissue evidence="1">Mantle</tissue>
    </source>
</reference>
<evidence type="ECO:0000313" key="1">
    <source>
        <dbReference type="EMBL" id="KAK3592294.1"/>
    </source>
</evidence>